<feature type="compositionally biased region" description="Pro residues" evidence="1">
    <location>
        <begin position="146"/>
        <end position="161"/>
    </location>
</feature>
<organism evidence="3 4">
    <name type="scientific">Acrobeloides nanus</name>
    <dbReference type="NCBI Taxonomy" id="290746"/>
    <lineage>
        <taxon>Eukaryota</taxon>
        <taxon>Metazoa</taxon>
        <taxon>Ecdysozoa</taxon>
        <taxon>Nematoda</taxon>
        <taxon>Chromadorea</taxon>
        <taxon>Rhabditida</taxon>
        <taxon>Tylenchina</taxon>
        <taxon>Cephalobomorpha</taxon>
        <taxon>Cephaloboidea</taxon>
        <taxon>Cephalobidae</taxon>
        <taxon>Acrobeloides</taxon>
    </lineage>
</organism>
<feature type="region of interest" description="Disordered" evidence="1">
    <location>
        <begin position="145"/>
        <end position="166"/>
    </location>
</feature>
<reference evidence="4" key="1">
    <citation type="submission" date="2022-11" db="UniProtKB">
        <authorList>
            <consortium name="WormBaseParasite"/>
        </authorList>
    </citation>
    <scope>IDENTIFICATION</scope>
</reference>
<proteinExistence type="predicted"/>
<evidence type="ECO:0000313" key="4">
    <source>
        <dbReference type="WBParaSite" id="ACRNAN_Path_1591.g6178.t1"/>
    </source>
</evidence>
<dbReference type="Pfam" id="PF00014">
    <property type="entry name" value="Kunitz_BPTI"/>
    <property type="match status" value="1"/>
</dbReference>
<dbReference type="SUPFAM" id="SSF57362">
    <property type="entry name" value="BPTI-like"/>
    <property type="match status" value="1"/>
</dbReference>
<evidence type="ECO:0000259" key="2">
    <source>
        <dbReference type="PROSITE" id="PS50279"/>
    </source>
</evidence>
<dbReference type="AlphaFoldDB" id="A0A914C2G4"/>
<dbReference type="PROSITE" id="PS50279">
    <property type="entry name" value="BPTI_KUNITZ_2"/>
    <property type="match status" value="1"/>
</dbReference>
<protein>
    <submittedName>
        <fullName evidence="4">BPTI/Kunitz inhibitor domain-containing protein</fullName>
    </submittedName>
</protein>
<dbReference type="InterPro" id="IPR036880">
    <property type="entry name" value="Kunitz_BPTI_sf"/>
</dbReference>
<keyword evidence="3" id="KW-1185">Reference proteome</keyword>
<name>A0A914C2G4_9BILA</name>
<feature type="domain" description="BPTI/Kunitz inhibitor" evidence="2">
    <location>
        <begin position="84"/>
        <end position="137"/>
    </location>
</feature>
<dbReference type="Proteomes" id="UP000887540">
    <property type="component" value="Unplaced"/>
</dbReference>
<dbReference type="SMART" id="SM00131">
    <property type="entry name" value="KU"/>
    <property type="match status" value="1"/>
</dbReference>
<sequence length="364" mass="35683">MRPANLYTDEKANLCRDIPEECVTAANDGVPIPKGAIIPSVPKIGTPPKPGLAPAPLLGSGRPIAPPPVEEKSSGSAIIPSSICDQGVPDGRFCGFALKYTYNKETGNCEQFWFPGCPIETTNNNLFESEQQCLKATGHCKALPSTPAPPPLPITLPPTPPKPKRKWRRRLIKPTPMPTPKPVEIDVDEETETTDLPVWPGNNAKSSGGLGSFLPMGGNSAGGILPGLASQFLGGGSGSGGGGGAGLASQFLGGATGSGGGGGGGLGGSALSSFLGSGIGGGGGGGNGDGGGGLGGYGGGPLGGGGAKGGGNGGGGGGGNNGFIGLITNAVKEVGNMQKGDGGGANLFKNIDANQFTNILSAFG</sequence>
<evidence type="ECO:0000256" key="1">
    <source>
        <dbReference type="SAM" id="MobiDB-lite"/>
    </source>
</evidence>
<dbReference type="WBParaSite" id="ACRNAN_Path_1591.g6178.t1">
    <property type="protein sequence ID" value="ACRNAN_Path_1591.g6178.t1"/>
    <property type="gene ID" value="ACRNAN_Path_1591.g6178"/>
</dbReference>
<dbReference type="InterPro" id="IPR002223">
    <property type="entry name" value="Kunitz_BPTI"/>
</dbReference>
<dbReference type="Gene3D" id="4.10.410.10">
    <property type="entry name" value="Pancreatic trypsin inhibitor Kunitz domain"/>
    <property type="match status" value="1"/>
</dbReference>
<evidence type="ECO:0000313" key="3">
    <source>
        <dbReference type="Proteomes" id="UP000887540"/>
    </source>
</evidence>
<accession>A0A914C2G4</accession>
<dbReference type="GO" id="GO:0004867">
    <property type="term" value="F:serine-type endopeptidase inhibitor activity"/>
    <property type="evidence" value="ECO:0007669"/>
    <property type="project" value="InterPro"/>
</dbReference>